<dbReference type="EMBL" id="FOPZ01000003">
    <property type="protein sequence ID" value="SFH40730.1"/>
    <property type="molecule type" value="Genomic_DNA"/>
</dbReference>
<dbReference type="SUPFAM" id="SSF46785">
    <property type="entry name" value="Winged helix' DNA-binding domain"/>
    <property type="match status" value="1"/>
</dbReference>
<organism evidence="1 2">
    <name type="scientific">Halorubrum aquaticum</name>
    <dbReference type="NCBI Taxonomy" id="387340"/>
    <lineage>
        <taxon>Archaea</taxon>
        <taxon>Methanobacteriati</taxon>
        <taxon>Methanobacteriota</taxon>
        <taxon>Stenosarchaea group</taxon>
        <taxon>Halobacteria</taxon>
        <taxon>Halobacteriales</taxon>
        <taxon>Haloferacaceae</taxon>
        <taxon>Halorubrum</taxon>
    </lineage>
</organism>
<reference evidence="1 2" key="1">
    <citation type="submission" date="2016-10" db="EMBL/GenBank/DDBJ databases">
        <authorList>
            <person name="Varghese N."/>
            <person name="Submissions S."/>
        </authorList>
    </citation>
    <scope>NUCLEOTIDE SEQUENCE [LARGE SCALE GENOMIC DNA]</scope>
    <source>
        <strain evidence="1 2">CGMCC 1.6377</strain>
    </source>
</reference>
<keyword evidence="2" id="KW-1185">Reference proteome</keyword>
<gene>
    <name evidence="1" type="ORF">SAMN04488066_10378</name>
</gene>
<protein>
    <submittedName>
        <fullName evidence="1">Helix-turn-helix domain-containing protein</fullName>
    </submittedName>
</protein>
<accession>A0A1I2ZSQ0</accession>
<dbReference type="InterPro" id="IPR036390">
    <property type="entry name" value="WH_DNA-bd_sf"/>
</dbReference>
<evidence type="ECO:0000313" key="2">
    <source>
        <dbReference type="Proteomes" id="UP000323537"/>
    </source>
</evidence>
<dbReference type="Pfam" id="PF12840">
    <property type="entry name" value="HTH_20"/>
    <property type="match status" value="1"/>
</dbReference>
<proteinExistence type="predicted"/>
<evidence type="ECO:0000313" key="1">
    <source>
        <dbReference type="EMBL" id="SFH40730.1"/>
    </source>
</evidence>
<dbReference type="InterPro" id="IPR036388">
    <property type="entry name" value="WH-like_DNA-bd_sf"/>
</dbReference>
<dbReference type="OrthoDB" id="199042at2157"/>
<dbReference type="RefSeq" id="WP_149783506.1">
    <property type="nucleotide sequence ID" value="NZ_BAAADP010000001.1"/>
</dbReference>
<sequence>MVGDDLITVLGNKYNTDILTATGDAKSAQDLSEELEVPIATCYRRINELEEADLLELHDRPLSDEHRRVKVYRRKVDGVDVDFRDGLTVEVEERSAVKNRLDDVWRDLSAKGD</sequence>
<name>A0A1I2ZSQ0_9EURY</name>
<dbReference type="Gene3D" id="1.10.10.10">
    <property type="entry name" value="Winged helix-like DNA-binding domain superfamily/Winged helix DNA-binding domain"/>
    <property type="match status" value="1"/>
</dbReference>
<dbReference type="AlphaFoldDB" id="A0A1I2ZSQ0"/>
<dbReference type="Proteomes" id="UP000323537">
    <property type="component" value="Unassembled WGS sequence"/>
</dbReference>